<dbReference type="OrthoDB" id="8244198at2"/>
<accession>A0A1I1G6U3</accession>
<name>A0A1I1G6U3_9RHOB</name>
<sequence length="69" mass="7439">MGNATCNSAVHVGNGAPGVLGLIRARFEQYKTYRQTHRELSSLTDRALSDLGLSRSMIKSLAREAAYGA</sequence>
<evidence type="ECO:0000313" key="2">
    <source>
        <dbReference type="EMBL" id="SFC07042.1"/>
    </source>
</evidence>
<protein>
    <submittedName>
        <fullName evidence="2">Uncharacterized conserved protein YjiS, DUF1127 family</fullName>
    </submittedName>
</protein>
<feature type="domain" description="YjiS-like" evidence="1">
    <location>
        <begin position="23"/>
        <end position="58"/>
    </location>
</feature>
<evidence type="ECO:0000313" key="3">
    <source>
        <dbReference type="Proteomes" id="UP000198728"/>
    </source>
</evidence>
<keyword evidence="3" id="KW-1185">Reference proteome</keyword>
<organism evidence="2 3">
    <name type="scientific">Tropicimonas isoalkanivorans</name>
    <dbReference type="NCBI Taxonomy" id="441112"/>
    <lineage>
        <taxon>Bacteria</taxon>
        <taxon>Pseudomonadati</taxon>
        <taxon>Pseudomonadota</taxon>
        <taxon>Alphaproteobacteria</taxon>
        <taxon>Rhodobacterales</taxon>
        <taxon>Roseobacteraceae</taxon>
        <taxon>Tropicimonas</taxon>
    </lineage>
</organism>
<dbReference type="AlphaFoldDB" id="A0A1I1G6U3"/>
<reference evidence="2 3" key="1">
    <citation type="submission" date="2016-10" db="EMBL/GenBank/DDBJ databases">
        <authorList>
            <person name="de Groot N.N."/>
        </authorList>
    </citation>
    <scope>NUCLEOTIDE SEQUENCE [LARGE SCALE GENOMIC DNA]</scope>
    <source>
        <strain evidence="2 3">DSM 19548</strain>
    </source>
</reference>
<dbReference type="InterPro" id="IPR009506">
    <property type="entry name" value="YjiS-like"/>
</dbReference>
<gene>
    <name evidence="2" type="ORF">SAMN04488094_102433</name>
</gene>
<dbReference type="STRING" id="441112.SAMN04488094_102433"/>
<dbReference type="Proteomes" id="UP000198728">
    <property type="component" value="Unassembled WGS sequence"/>
</dbReference>
<evidence type="ECO:0000259" key="1">
    <source>
        <dbReference type="Pfam" id="PF06568"/>
    </source>
</evidence>
<proteinExistence type="predicted"/>
<dbReference type="Pfam" id="PF06568">
    <property type="entry name" value="YjiS-like"/>
    <property type="match status" value="1"/>
</dbReference>
<dbReference type="EMBL" id="FOLG01000002">
    <property type="protein sequence ID" value="SFC07042.1"/>
    <property type="molecule type" value="Genomic_DNA"/>
</dbReference>
<dbReference type="RefSeq" id="WP_093359781.1">
    <property type="nucleotide sequence ID" value="NZ_FOLG01000002.1"/>
</dbReference>